<dbReference type="Proteomes" id="UP000790787">
    <property type="component" value="Chromosome 7"/>
</dbReference>
<reference evidence="1" key="1">
    <citation type="journal article" date="2014" name="Nat. Commun.">
        <title>The tobacco genome sequence and its comparison with those of tomato and potato.</title>
        <authorList>
            <person name="Sierro N."/>
            <person name="Battey J.N."/>
            <person name="Ouadi S."/>
            <person name="Bakaher N."/>
            <person name="Bovet L."/>
            <person name="Willig A."/>
            <person name="Goepfert S."/>
            <person name="Peitsch M.C."/>
            <person name="Ivanov N.V."/>
        </authorList>
    </citation>
    <scope>NUCLEOTIDE SEQUENCE [LARGE SCALE GENOMIC DNA]</scope>
</reference>
<protein>
    <submittedName>
        <fullName evidence="2">Uncharacterized protein LOC142162348</fullName>
    </submittedName>
</protein>
<dbReference type="RefSeq" id="XP_075074794.1">
    <property type="nucleotide sequence ID" value="XM_075218693.1"/>
</dbReference>
<keyword evidence="1" id="KW-1185">Reference proteome</keyword>
<reference evidence="2" key="2">
    <citation type="submission" date="2025-08" db="UniProtKB">
        <authorList>
            <consortium name="RefSeq"/>
        </authorList>
    </citation>
    <scope>IDENTIFICATION</scope>
    <source>
        <tissue evidence="2">Leaf</tissue>
    </source>
</reference>
<accession>A0AC58RPY1</accession>
<name>A0AC58RPY1_TOBAC</name>
<gene>
    <name evidence="2" type="primary">LOC142162348</name>
</gene>
<evidence type="ECO:0000313" key="2">
    <source>
        <dbReference type="RefSeq" id="XP_075074794.1"/>
    </source>
</evidence>
<organism evidence="1 2">
    <name type="scientific">Nicotiana tabacum</name>
    <name type="common">Common tobacco</name>
    <dbReference type="NCBI Taxonomy" id="4097"/>
    <lineage>
        <taxon>Eukaryota</taxon>
        <taxon>Viridiplantae</taxon>
        <taxon>Streptophyta</taxon>
        <taxon>Embryophyta</taxon>
        <taxon>Tracheophyta</taxon>
        <taxon>Spermatophyta</taxon>
        <taxon>Magnoliopsida</taxon>
        <taxon>eudicotyledons</taxon>
        <taxon>Gunneridae</taxon>
        <taxon>Pentapetalae</taxon>
        <taxon>asterids</taxon>
        <taxon>lamiids</taxon>
        <taxon>Solanales</taxon>
        <taxon>Solanaceae</taxon>
        <taxon>Nicotianoideae</taxon>
        <taxon>Nicotianeae</taxon>
        <taxon>Nicotiana</taxon>
    </lineage>
</organism>
<sequence>MGTSPESSDTLASSSVVTTNVPAPAVTFASGVIDSTHPYYLHPSDYLGMNLVSSIFDGKGYGGWRRAVIIALSAKNKLGFIDGTLIIPKTDFAVQQTWGRCNDMVLSWLLNSLSKEIAESVLYSQSAKDLWSDLEDRFGQANRAKLFQLQKELSSVVQGNSSVSTYFTKIKSLWDELDALNTFSVCVCECECGAKVKSLKAHQDERLLQFLMGLNDIFIGVRSNILLSSPLPSIGQAYSLVIQDEKQREIHATPAYSGESASFITTNQQGSFRRLNENRMQKTSSESKKYLGICSYCKKPGHSIQKCYRIHGFPADFKFTREKRFQGSAQANKASFSNQENEQGSASGVQNLTKENVAELLQLLQQVRVGHSNAETPDVAANVSHAGMTNLCENLAYLIQINDESWILDSGATEHMSFNKDFFTELKTLAKPLMVKLPNSYRVQVTHSGTISLLPNLILRNGPSVKSPLEIGKEEGGLYIFRSRHTTPVSKSPLKFRSVFIPRRNSISNLSLHSCFSFSDSTVKDKL</sequence>
<proteinExistence type="predicted"/>
<evidence type="ECO:0000313" key="1">
    <source>
        <dbReference type="Proteomes" id="UP000790787"/>
    </source>
</evidence>